<feature type="domain" description="Plant heme peroxidase family profile" evidence="12">
    <location>
        <begin position="134"/>
        <end position="287"/>
    </location>
</feature>
<dbReference type="PANTHER" id="PTHR31356:SF35">
    <property type="entry name" value="L-ASCORBATE PEROXIDASE 2, CYTOSOLIC"/>
    <property type="match status" value="1"/>
</dbReference>
<evidence type="ECO:0000256" key="1">
    <source>
        <dbReference type="ARBA" id="ARBA00001970"/>
    </source>
</evidence>
<dbReference type="GO" id="GO:0020037">
    <property type="term" value="F:heme binding"/>
    <property type="evidence" value="ECO:0007669"/>
    <property type="project" value="InterPro"/>
</dbReference>
<dbReference type="Gene3D" id="1.10.520.10">
    <property type="match status" value="1"/>
</dbReference>
<dbReference type="GO" id="GO:0046872">
    <property type="term" value="F:metal ion binding"/>
    <property type="evidence" value="ECO:0007669"/>
    <property type="project" value="UniProtKB-KW"/>
</dbReference>
<evidence type="ECO:0000256" key="11">
    <source>
        <dbReference type="ARBA" id="ARBA00047994"/>
    </source>
</evidence>
<dbReference type="GO" id="GO:0034599">
    <property type="term" value="P:cellular response to oxidative stress"/>
    <property type="evidence" value="ECO:0007669"/>
    <property type="project" value="InterPro"/>
</dbReference>
<gene>
    <name evidence="13" type="ORF">ZIOFF_044808</name>
</gene>
<dbReference type="GO" id="GO:0009507">
    <property type="term" value="C:chloroplast"/>
    <property type="evidence" value="ECO:0007669"/>
    <property type="project" value="TreeGrafter"/>
</dbReference>
<dbReference type="PROSITE" id="PS50873">
    <property type="entry name" value="PEROXIDASE_4"/>
    <property type="match status" value="1"/>
</dbReference>
<reference evidence="13 14" key="1">
    <citation type="submission" date="2020-08" db="EMBL/GenBank/DDBJ databases">
        <title>Plant Genome Project.</title>
        <authorList>
            <person name="Zhang R.-G."/>
        </authorList>
    </citation>
    <scope>NUCLEOTIDE SEQUENCE [LARGE SCALE GENOMIC DNA]</scope>
    <source>
        <tissue evidence="13">Rhizome</tissue>
    </source>
</reference>
<proteinExistence type="inferred from homology"/>
<dbReference type="Gene3D" id="1.10.420.10">
    <property type="entry name" value="Peroxidase, domain 2"/>
    <property type="match status" value="1"/>
</dbReference>
<organism evidence="13 14">
    <name type="scientific">Zingiber officinale</name>
    <name type="common">Ginger</name>
    <name type="synonym">Amomum zingiber</name>
    <dbReference type="NCBI Taxonomy" id="94328"/>
    <lineage>
        <taxon>Eukaryota</taxon>
        <taxon>Viridiplantae</taxon>
        <taxon>Streptophyta</taxon>
        <taxon>Embryophyta</taxon>
        <taxon>Tracheophyta</taxon>
        <taxon>Spermatophyta</taxon>
        <taxon>Magnoliopsida</taxon>
        <taxon>Liliopsida</taxon>
        <taxon>Zingiberales</taxon>
        <taxon>Zingiberaceae</taxon>
        <taxon>Zingiber</taxon>
    </lineage>
</organism>
<keyword evidence="6" id="KW-0479">Metal-binding</keyword>
<dbReference type="GO" id="GO:0000302">
    <property type="term" value="P:response to reactive oxygen species"/>
    <property type="evidence" value="ECO:0007669"/>
    <property type="project" value="TreeGrafter"/>
</dbReference>
<dbReference type="Pfam" id="PF00141">
    <property type="entry name" value="peroxidase"/>
    <property type="match status" value="1"/>
</dbReference>
<comment type="similarity">
    <text evidence="2">Belongs to the peroxidase family. Ascorbate peroxidase subfamily.</text>
</comment>
<keyword evidence="4" id="KW-0575">Peroxidase</keyword>
<dbReference type="InterPro" id="IPR019794">
    <property type="entry name" value="Peroxidases_AS"/>
</dbReference>
<evidence type="ECO:0000256" key="5">
    <source>
        <dbReference type="ARBA" id="ARBA00022617"/>
    </source>
</evidence>
<protein>
    <recommendedName>
        <fullName evidence="3">L-ascorbate peroxidase</fullName>
        <ecNumber evidence="3">1.11.1.11</ecNumber>
    </recommendedName>
</protein>
<dbReference type="InterPro" id="IPR002207">
    <property type="entry name" value="Peroxidase_I"/>
</dbReference>
<keyword evidence="5" id="KW-0349">Heme</keyword>
<evidence type="ECO:0000256" key="10">
    <source>
        <dbReference type="ARBA" id="ARBA00023004"/>
    </source>
</evidence>
<evidence type="ECO:0000256" key="2">
    <source>
        <dbReference type="ARBA" id="ARBA00006873"/>
    </source>
</evidence>
<evidence type="ECO:0000256" key="4">
    <source>
        <dbReference type="ARBA" id="ARBA00022559"/>
    </source>
</evidence>
<dbReference type="GO" id="GO:0016688">
    <property type="term" value="F:L-ascorbate peroxidase activity"/>
    <property type="evidence" value="ECO:0007669"/>
    <property type="project" value="UniProtKB-EC"/>
</dbReference>
<dbReference type="PROSITE" id="PS00436">
    <property type="entry name" value="PEROXIDASE_2"/>
    <property type="match status" value="1"/>
</dbReference>
<dbReference type="EMBL" id="JACMSC010000012">
    <property type="protein sequence ID" value="KAG6496928.1"/>
    <property type="molecule type" value="Genomic_DNA"/>
</dbReference>
<comment type="cofactor">
    <cofactor evidence="1">
        <name>heme b</name>
        <dbReference type="ChEBI" id="CHEBI:60344"/>
    </cofactor>
</comment>
<keyword evidence="7" id="KW-0106">Calcium</keyword>
<keyword evidence="14" id="KW-1185">Reference proteome</keyword>
<dbReference type="FunFam" id="1.10.420.10:FF:000003">
    <property type="entry name" value="L-ascorbate peroxidase, cytosolic"/>
    <property type="match status" value="1"/>
</dbReference>
<dbReference type="InterPro" id="IPR044831">
    <property type="entry name" value="Ccp1-like"/>
</dbReference>
<dbReference type="InterPro" id="IPR019793">
    <property type="entry name" value="Peroxidases_heam-ligand_BS"/>
</dbReference>
<evidence type="ECO:0000259" key="12">
    <source>
        <dbReference type="PROSITE" id="PS50873"/>
    </source>
</evidence>
<evidence type="ECO:0000313" key="14">
    <source>
        <dbReference type="Proteomes" id="UP000734854"/>
    </source>
</evidence>
<dbReference type="InterPro" id="IPR010255">
    <property type="entry name" value="Haem_peroxidase_sf"/>
</dbReference>
<dbReference type="Proteomes" id="UP000734854">
    <property type="component" value="Unassembled WGS sequence"/>
</dbReference>
<dbReference type="GO" id="GO:0042744">
    <property type="term" value="P:hydrogen peroxide catabolic process"/>
    <property type="evidence" value="ECO:0007669"/>
    <property type="project" value="TreeGrafter"/>
</dbReference>
<keyword evidence="8" id="KW-0630">Potassium</keyword>
<sequence length="287" mass="31741">MGKSYPAVSEEYKAAVAKAKRKLRGFIAEKNCAPLMLRLAWHSAGTYDVVSKTGGPFGTMRFSAELAHGANNGLDIAVRLLEPIKEQFPTLSYADFYQMLASLRIQLNLAPSQILAERSKGLVCSIRPVFEPEVLAHAGPGSPPLLFLFFLKKKIFRTSQSHQSKADFLMLPRVCSDHLRDVFGHMGLSDQDIVALSGGHTLGRCHKERSGFEGAWTANPLIFDNSYFKELLCGEKEDLLQLPSDKALLSDPVFRPLVEKYAADEDAFFADYAEAHLKLSELGFAEA</sequence>
<dbReference type="AlphaFoldDB" id="A0A8J5KRG9"/>
<evidence type="ECO:0000256" key="3">
    <source>
        <dbReference type="ARBA" id="ARBA00012940"/>
    </source>
</evidence>
<evidence type="ECO:0000256" key="8">
    <source>
        <dbReference type="ARBA" id="ARBA00022958"/>
    </source>
</evidence>
<dbReference type="PANTHER" id="PTHR31356">
    <property type="entry name" value="THYLAKOID LUMENAL 29 KDA PROTEIN, CHLOROPLASTIC-RELATED"/>
    <property type="match status" value="1"/>
</dbReference>
<comment type="caution">
    <text evidence="13">The sequence shown here is derived from an EMBL/GenBank/DDBJ whole genome shotgun (WGS) entry which is preliminary data.</text>
</comment>
<dbReference type="EC" id="1.11.1.11" evidence="3"/>
<dbReference type="PRINTS" id="PR00458">
    <property type="entry name" value="PEROXIDASE"/>
</dbReference>
<dbReference type="InterPro" id="IPR002016">
    <property type="entry name" value="Haem_peroxidase"/>
</dbReference>
<evidence type="ECO:0000256" key="9">
    <source>
        <dbReference type="ARBA" id="ARBA00023002"/>
    </source>
</evidence>
<keyword evidence="10" id="KW-0408">Iron</keyword>
<dbReference type="SUPFAM" id="SSF48113">
    <property type="entry name" value="Heme-dependent peroxidases"/>
    <property type="match status" value="1"/>
</dbReference>
<comment type="catalytic activity">
    <reaction evidence="11">
        <text>L-ascorbate + H2O2 = L-dehydroascorbate + 2 H2O</text>
        <dbReference type="Rhea" id="RHEA:22996"/>
        <dbReference type="ChEBI" id="CHEBI:15377"/>
        <dbReference type="ChEBI" id="CHEBI:16240"/>
        <dbReference type="ChEBI" id="CHEBI:38290"/>
        <dbReference type="ChEBI" id="CHEBI:58539"/>
        <dbReference type="EC" id="1.11.1.11"/>
    </reaction>
</comment>
<keyword evidence="9" id="KW-0560">Oxidoreductase</keyword>
<evidence type="ECO:0000256" key="7">
    <source>
        <dbReference type="ARBA" id="ARBA00022837"/>
    </source>
</evidence>
<evidence type="ECO:0000313" key="13">
    <source>
        <dbReference type="EMBL" id="KAG6496928.1"/>
    </source>
</evidence>
<dbReference type="PRINTS" id="PR00459">
    <property type="entry name" value="ASPEROXIDASE"/>
</dbReference>
<evidence type="ECO:0000256" key="6">
    <source>
        <dbReference type="ARBA" id="ARBA00022723"/>
    </source>
</evidence>
<name>A0A8J5KRG9_ZINOF</name>
<accession>A0A8J5KRG9</accession>
<dbReference type="PROSITE" id="PS00435">
    <property type="entry name" value="PEROXIDASE_1"/>
    <property type="match status" value="1"/>
</dbReference>